<keyword evidence="3" id="KW-1185">Reference proteome</keyword>
<feature type="region of interest" description="Disordered" evidence="1">
    <location>
        <begin position="175"/>
        <end position="258"/>
    </location>
</feature>
<organism evidence="2 3">
    <name type="scientific">Letharia lupina</name>
    <dbReference type="NCBI Taxonomy" id="560253"/>
    <lineage>
        <taxon>Eukaryota</taxon>
        <taxon>Fungi</taxon>
        <taxon>Dikarya</taxon>
        <taxon>Ascomycota</taxon>
        <taxon>Pezizomycotina</taxon>
        <taxon>Lecanoromycetes</taxon>
        <taxon>OSLEUM clade</taxon>
        <taxon>Lecanoromycetidae</taxon>
        <taxon>Lecanorales</taxon>
        <taxon>Lecanorineae</taxon>
        <taxon>Parmeliaceae</taxon>
        <taxon>Letharia</taxon>
    </lineage>
</organism>
<dbReference type="GeneID" id="59338097"/>
<sequence length="258" mass="28593">MDRSLMGGNRVIGASNGDATSASLDMPASPRISNVSTNDASTNDASFYSLSPLYTPTPLVPSTSPSASPRQIPTVPSPSATVQEVQCFFRDCFLAFRPLLDQEEAEMEAKKLMIDGVGLYTFSAEVFRDEFGPAGRAIYDIVDNGYYRRNPFGLFSDFSKRSLLPWLQEMASINSGKTPKKKSSQSHISLRPSPPSFPSYTNSPLLDGLSNQKFGQKNSKCETQQKQQQQLPGHHGETEAWQPQNGVRIRRQYRQDID</sequence>
<evidence type="ECO:0000313" key="3">
    <source>
        <dbReference type="Proteomes" id="UP000593566"/>
    </source>
</evidence>
<gene>
    <name evidence="2" type="ORF">HO133_009702</name>
</gene>
<dbReference type="RefSeq" id="XP_037154411.1">
    <property type="nucleotide sequence ID" value="XM_037300563.1"/>
</dbReference>
<reference evidence="2 3" key="1">
    <citation type="journal article" date="2020" name="Genomics">
        <title>Complete, high-quality genomes from long-read metagenomic sequencing of two wolf lichen thalli reveals enigmatic genome architecture.</title>
        <authorList>
            <person name="McKenzie S.K."/>
            <person name="Walston R.F."/>
            <person name="Allen J.L."/>
        </authorList>
    </citation>
    <scope>NUCLEOTIDE SEQUENCE [LARGE SCALE GENOMIC DNA]</scope>
    <source>
        <strain evidence="2">WasteWater1</strain>
    </source>
</reference>
<evidence type="ECO:0000256" key="1">
    <source>
        <dbReference type="SAM" id="MobiDB-lite"/>
    </source>
</evidence>
<evidence type="ECO:0000313" key="2">
    <source>
        <dbReference type="EMBL" id="KAF6225702.1"/>
    </source>
</evidence>
<comment type="caution">
    <text evidence="2">The sequence shown here is derived from an EMBL/GenBank/DDBJ whole genome shotgun (WGS) entry which is preliminary data.</text>
</comment>
<name>A0A8H6CLR7_9LECA</name>
<dbReference type="AlphaFoldDB" id="A0A8H6CLR7"/>
<proteinExistence type="predicted"/>
<protein>
    <submittedName>
        <fullName evidence="2">Uncharacterized protein</fullName>
    </submittedName>
</protein>
<feature type="compositionally biased region" description="Polar residues" evidence="1">
    <location>
        <begin position="198"/>
        <end position="222"/>
    </location>
</feature>
<accession>A0A8H6CLR7</accession>
<feature type="region of interest" description="Disordered" evidence="1">
    <location>
        <begin position="1"/>
        <end position="37"/>
    </location>
</feature>
<dbReference type="EMBL" id="JACCJB010000007">
    <property type="protein sequence ID" value="KAF6225702.1"/>
    <property type="molecule type" value="Genomic_DNA"/>
</dbReference>
<dbReference type="Proteomes" id="UP000593566">
    <property type="component" value="Unassembled WGS sequence"/>
</dbReference>